<proteinExistence type="predicted"/>
<organism evidence="1 2">
    <name type="scientific">Pectinatus haikarae</name>
    <dbReference type="NCBI Taxonomy" id="349096"/>
    <lineage>
        <taxon>Bacteria</taxon>
        <taxon>Bacillati</taxon>
        <taxon>Bacillota</taxon>
        <taxon>Negativicutes</taxon>
        <taxon>Selenomonadales</taxon>
        <taxon>Selenomonadaceae</taxon>
        <taxon>Pectinatus</taxon>
    </lineage>
</organism>
<gene>
    <name evidence="1" type="ORF">J2S01_002434</name>
</gene>
<dbReference type="Proteomes" id="UP001239167">
    <property type="component" value="Unassembled WGS sequence"/>
</dbReference>
<name>A0ABT9YBV7_9FIRM</name>
<keyword evidence="2" id="KW-1185">Reference proteome</keyword>
<reference evidence="1 2" key="1">
    <citation type="submission" date="2023-07" db="EMBL/GenBank/DDBJ databases">
        <title>Genomic Encyclopedia of Type Strains, Phase IV (KMG-IV): sequencing the most valuable type-strain genomes for metagenomic binning, comparative biology and taxonomic classification.</title>
        <authorList>
            <person name="Goeker M."/>
        </authorList>
    </citation>
    <scope>NUCLEOTIDE SEQUENCE [LARGE SCALE GENOMIC DNA]</scope>
    <source>
        <strain evidence="1 2">DSM 16980</strain>
    </source>
</reference>
<dbReference type="RefSeq" id="WP_196604576.1">
    <property type="nucleotide sequence ID" value="NZ_CP116940.1"/>
</dbReference>
<evidence type="ECO:0000313" key="2">
    <source>
        <dbReference type="Proteomes" id="UP001239167"/>
    </source>
</evidence>
<comment type="caution">
    <text evidence="1">The sequence shown here is derived from an EMBL/GenBank/DDBJ whole genome shotgun (WGS) entry which is preliminary data.</text>
</comment>
<evidence type="ECO:0000313" key="1">
    <source>
        <dbReference type="EMBL" id="MDQ0204702.1"/>
    </source>
</evidence>
<sequence>MAVEAITLKCGHTIMIDLPNDTNLRAKIIQNYHEQNCLVCRKKKQQALAAKKIDRMAEIKKLCEPLRHKNKKLQEKAEKIKEYKLSVLDDMFDRLTRQHDFSSGQEKVIFNHYRQRTILRFCRKSDADWWIEQQNTPVENIIDELKEKTFIIDGKIFRQPDEDSFE</sequence>
<dbReference type="EMBL" id="JAUSUE010000020">
    <property type="protein sequence ID" value="MDQ0204702.1"/>
    <property type="molecule type" value="Genomic_DNA"/>
</dbReference>
<protein>
    <submittedName>
        <fullName evidence="1">Uncharacterized protein</fullName>
    </submittedName>
</protein>
<accession>A0ABT9YBV7</accession>